<proteinExistence type="predicted"/>
<dbReference type="PANTHER" id="PTHR46558">
    <property type="entry name" value="TRACRIPTIONAL REGULATORY PROTEIN-RELATED-RELATED"/>
    <property type="match status" value="1"/>
</dbReference>
<name>A0ABV1E5T6_9FIRM</name>
<dbReference type="InterPro" id="IPR010982">
    <property type="entry name" value="Lambda_DNA-bd_dom_sf"/>
</dbReference>
<gene>
    <name evidence="3" type="ORF">WMO64_04245</name>
</gene>
<evidence type="ECO:0000256" key="1">
    <source>
        <dbReference type="ARBA" id="ARBA00023125"/>
    </source>
</evidence>
<dbReference type="SMART" id="SM00530">
    <property type="entry name" value="HTH_XRE"/>
    <property type="match status" value="1"/>
</dbReference>
<reference evidence="3 4" key="1">
    <citation type="submission" date="2024-03" db="EMBL/GenBank/DDBJ databases">
        <title>Human intestinal bacterial collection.</title>
        <authorList>
            <person name="Pauvert C."/>
            <person name="Hitch T.C.A."/>
            <person name="Clavel T."/>
        </authorList>
    </citation>
    <scope>NUCLEOTIDE SEQUENCE [LARGE SCALE GENOMIC DNA]</scope>
    <source>
        <strain evidence="3 4">CLA-AP-H29</strain>
    </source>
</reference>
<dbReference type="RefSeq" id="WP_274955175.1">
    <property type="nucleotide sequence ID" value="NZ_JBBMFK010000004.1"/>
</dbReference>
<organism evidence="3 4">
    <name type="scientific">Pseudoflavonifractor intestinihominis</name>
    <dbReference type="NCBI Taxonomy" id="3133171"/>
    <lineage>
        <taxon>Bacteria</taxon>
        <taxon>Bacillati</taxon>
        <taxon>Bacillota</taxon>
        <taxon>Clostridia</taxon>
        <taxon>Eubacteriales</taxon>
        <taxon>Oscillospiraceae</taxon>
        <taxon>Pseudoflavonifractor</taxon>
    </lineage>
</organism>
<protein>
    <submittedName>
        <fullName evidence="3">Helix-turn-helix transcriptional regulator</fullName>
    </submittedName>
</protein>
<comment type="caution">
    <text evidence="3">The sequence shown here is derived from an EMBL/GenBank/DDBJ whole genome shotgun (WGS) entry which is preliminary data.</text>
</comment>
<feature type="domain" description="HTH cro/C1-type" evidence="2">
    <location>
        <begin position="6"/>
        <end position="60"/>
    </location>
</feature>
<dbReference type="Pfam" id="PF01381">
    <property type="entry name" value="HTH_3"/>
    <property type="match status" value="1"/>
</dbReference>
<dbReference type="CDD" id="cd00093">
    <property type="entry name" value="HTH_XRE"/>
    <property type="match status" value="1"/>
</dbReference>
<dbReference type="PROSITE" id="PS50943">
    <property type="entry name" value="HTH_CROC1"/>
    <property type="match status" value="1"/>
</dbReference>
<dbReference type="SUPFAM" id="SSF47413">
    <property type="entry name" value="lambda repressor-like DNA-binding domains"/>
    <property type="match status" value="1"/>
</dbReference>
<accession>A0ABV1E5T6</accession>
<evidence type="ECO:0000259" key="2">
    <source>
        <dbReference type="PROSITE" id="PS50943"/>
    </source>
</evidence>
<evidence type="ECO:0000313" key="3">
    <source>
        <dbReference type="EMBL" id="MEQ2442671.1"/>
    </source>
</evidence>
<sequence length="108" mass="12118">MLAQRLKELRAENKMSQKELAARLFVSQQAVGKWETGKATPNPETIAKISEIFGVSTDYLLGRDEEKLAPTSESELDNELIERLTHLTLEEKDKVDAFVQGLLASRSD</sequence>
<keyword evidence="1" id="KW-0238">DNA-binding</keyword>
<dbReference type="Proteomes" id="UP001464378">
    <property type="component" value="Unassembled WGS sequence"/>
</dbReference>
<dbReference type="Gene3D" id="1.10.260.40">
    <property type="entry name" value="lambda repressor-like DNA-binding domains"/>
    <property type="match status" value="1"/>
</dbReference>
<dbReference type="InterPro" id="IPR001387">
    <property type="entry name" value="Cro/C1-type_HTH"/>
</dbReference>
<evidence type="ECO:0000313" key="4">
    <source>
        <dbReference type="Proteomes" id="UP001464378"/>
    </source>
</evidence>
<dbReference type="EMBL" id="JBBMFK010000004">
    <property type="protein sequence ID" value="MEQ2442671.1"/>
    <property type="molecule type" value="Genomic_DNA"/>
</dbReference>
<dbReference type="PANTHER" id="PTHR46558:SF11">
    <property type="entry name" value="HTH-TYPE TRANSCRIPTIONAL REGULATOR XRE"/>
    <property type="match status" value="1"/>
</dbReference>
<keyword evidence="4" id="KW-1185">Reference proteome</keyword>